<dbReference type="InterPro" id="IPR026022">
    <property type="entry name" value="PhoU_dom"/>
</dbReference>
<gene>
    <name evidence="4" type="primary">phoU</name>
    <name evidence="4" type="ORF">QQ008_22125</name>
</gene>
<dbReference type="PANTHER" id="PTHR42930:SF3">
    <property type="entry name" value="PHOSPHATE-SPECIFIC TRANSPORT SYSTEM ACCESSORY PROTEIN PHOU"/>
    <property type="match status" value="1"/>
</dbReference>
<dbReference type="Pfam" id="PF01895">
    <property type="entry name" value="PhoU"/>
    <property type="match status" value="2"/>
</dbReference>
<keyword evidence="5" id="KW-1185">Reference proteome</keyword>
<comment type="similarity">
    <text evidence="1 2">Belongs to the PhoU family.</text>
</comment>
<dbReference type="RefSeq" id="WP_346754127.1">
    <property type="nucleotide sequence ID" value="NZ_JAUJEA010000009.1"/>
</dbReference>
<dbReference type="PIRSF" id="PIRSF003107">
    <property type="entry name" value="PhoU"/>
    <property type="match status" value="1"/>
</dbReference>
<feature type="domain" description="PhoU" evidence="3">
    <location>
        <begin position="120"/>
        <end position="205"/>
    </location>
</feature>
<reference evidence="4" key="1">
    <citation type="submission" date="2023-06" db="EMBL/GenBank/DDBJ databases">
        <title>Genomic of Parafulvivirga corallium.</title>
        <authorList>
            <person name="Wang G."/>
        </authorList>
    </citation>
    <scope>NUCLEOTIDE SEQUENCE</scope>
    <source>
        <strain evidence="4">BMA10</strain>
    </source>
</reference>
<feature type="domain" description="PhoU" evidence="3">
    <location>
        <begin position="16"/>
        <end position="103"/>
    </location>
</feature>
<dbReference type="EMBL" id="JAUJEA010000009">
    <property type="protein sequence ID" value="MDN5204106.1"/>
    <property type="molecule type" value="Genomic_DNA"/>
</dbReference>
<evidence type="ECO:0000313" key="5">
    <source>
        <dbReference type="Proteomes" id="UP001172082"/>
    </source>
</evidence>
<dbReference type="Gene3D" id="1.20.58.220">
    <property type="entry name" value="Phosphate transport system protein phou homolog 2, domain 2"/>
    <property type="match status" value="2"/>
</dbReference>
<evidence type="ECO:0000313" key="4">
    <source>
        <dbReference type="EMBL" id="MDN5204106.1"/>
    </source>
</evidence>
<sequence length="231" mass="26387">MTNLEQEIEILKANLLDMTSLVISQLIKCKEATINSDVELAAEIVSNDKRVNAMELKIDKDCENMLALYSPVATDLRFVLATLKINHDLERIGDNAESMAELVTTRVEESNKKFLDKYLIDEMFDTAISMLDDVYEAIENEDTKLARQIVKKDRFLNECNLKAPSVAVQLIKDNPDDAEMILALFSIVRKLERVGDLTKNLGEEVIFHIEAKVMKHRKEQKKMKKEGKLDL</sequence>
<accession>A0ABT8KTL6</accession>
<keyword evidence="2" id="KW-0963">Cytoplasm</keyword>
<comment type="function">
    <text evidence="2">Plays a role in the regulation of phosphate uptake.</text>
</comment>
<comment type="subunit">
    <text evidence="2">Homodimer.</text>
</comment>
<dbReference type="NCBIfam" id="TIGR02135">
    <property type="entry name" value="phoU_full"/>
    <property type="match status" value="1"/>
</dbReference>
<evidence type="ECO:0000256" key="2">
    <source>
        <dbReference type="PIRNR" id="PIRNR003107"/>
    </source>
</evidence>
<dbReference type="Proteomes" id="UP001172082">
    <property type="component" value="Unassembled WGS sequence"/>
</dbReference>
<dbReference type="InterPro" id="IPR028366">
    <property type="entry name" value="PhoU"/>
</dbReference>
<dbReference type="InterPro" id="IPR038078">
    <property type="entry name" value="PhoU-like_sf"/>
</dbReference>
<name>A0ABT8KTL6_9BACT</name>
<organism evidence="4 5">
    <name type="scientific">Splendidivirga corallicola</name>
    <dbReference type="NCBI Taxonomy" id="3051826"/>
    <lineage>
        <taxon>Bacteria</taxon>
        <taxon>Pseudomonadati</taxon>
        <taxon>Bacteroidota</taxon>
        <taxon>Cytophagia</taxon>
        <taxon>Cytophagales</taxon>
        <taxon>Splendidivirgaceae</taxon>
        <taxon>Splendidivirga</taxon>
    </lineage>
</organism>
<evidence type="ECO:0000256" key="1">
    <source>
        <dbReference type="ARBA" id="ARBA00008107"/>
    </source>
</evidence>
<evidence type="ECO:0000259" key="3">
    <source>
        <dbReference type="Pfam" id="PF01895"/>
    </source>
</evidence>
<keyword evidence="2" id="KW-0813">Transport</keyword>
<protein>
    <recommendedName>
        <fullName evidence="2">Phosphate-specific transport system accessory protein PhoU</fullName>
    </recommendedName>
</protein>
<comment type="subcellular location">
    <subcellularLocation>
        <location evidence="2">Cytoplasm</location>
    </subcellularLocation>
</comment>
<keyword evidence="2" id="KW-0592">Phosphate transport</keyword>
<dbReference type="SUPFAM" id="SSF109755">
    <property type="entry name" value="PhoU-like"/>
    <property type="match status" value="1"/>
</dbReference>
<proteinExistence type="inferred from homology"/>
<comment type="caution">
    <text evidence="4">The sequence shown here is derived from an EMBL/GenBank/DDBJ whole genome shotgun (WGS) entry which is preliminary data.</text>
</comment>
<dbReference type="PANTHER" id="PTHR42930">
    <property type="entry name" value="PHOSPHATE-SPECIFIC TRANSPORT SYSTEM ACCESSORY PROTEIN PHOU"/>
    <property type="match status" value="1"/>
</dbReference>